<evidence type="ECO:0000313" key="3">
    <source>
        <dbReference type="EMBL" id="CAD7599223.1"/>
    </source>
</evidence>
<feature type="region of interest" description="Disordered" evidence="2">
    <location>
        <begin position="148"/>
        <end position="181"/>
    </location>
</feature>
<accession>A0A7R9PN67</accession>
<sequence length="473" mass="52635">MSFLYDLELKGSGAIQPSSCLSGPEEKVTNAVKFTASAAQGESDEKSPSPGHSCRGRELRSRAKKQSSNVPFRDVAQRLTSNKTKSKARQVVGDETFIISSNVEVVHTEKPATSPQTDVPRRQESVAMAEGENGDEIHDVLYFSASAAQGESDEKSPSPGQSRRGRKLRSRAKKQSSNVPFRDVAQRLTSNKTKSKARQVVGDETFIISSNVEVVHTEKPATSPQTDVPQLQESVAMADGENGDENHGVLYFRCLLEKEVDRLERICAKWSSVQHSTCLPQEVSSLINAALGQTGLLINQKLSQFRKLIDKCEFKRGRLPIFLSDLEGFWDSICLQVKNIDNRFLHLEKLEVNNWQESSPEVKSFIKKKKFPIPIKPEYNAKHNVKHNVKTSVRDFIDATRRKQQLQSSKENAGSSTSHYTKLPNHVQDPVRVELGPSTDLSPLHAHNNRLARQGLLATPPISTHAQSRLLDV</sequence>
<dbReference type="AlphaFoldDB" id="A0A7R9PN67"/>
<name>A0A7R9PN67_TIMGE</name>
<dbReference type="PANTHER" id="PTHR12353:SF1">
    <property type="entry name" value="DISKS LARGE-ASSOCIATED PROTEIN 5"/>
    <property type="match status" value="1"/>
</dbReference>
<dbReference type="Pfam" id="PF03359">
    <property type="entry name" value="GKAP"/>
    <property type="match status" value="1"/>
</dbReference>
<dbReference type="InterPro" id="IPR005026">
    <property type="entry name" value="SAPAP"/>
</dbReference>
<comment type="similarity">
    <text evidence="1">Belongs to the SAPAP family.</text>
</comment>
<proteinExistence type="inferred from homology"/>
<dbReference type="EMBL" id="OE842262">
    <property type="protein sequence ID" value="CAD7599223.1"/>
    <property type="molecule type" value="Genomic_DNA"/>
</dbReference>
<feature type="region of interest" description="Disordered" evidence="2">
    <location>
        <begin position="402"/>
        <end position="426"/>
    </location>
</feature>
<evidence type="ECO:0000256" key="2">
    <source>
        <dbReference type="SAM" id="MobiDB-lite"/>
    </source>
</evidence>
<reference evidence="3" key="1">
    <citation type="submission" date="2020-11" db="EMBL/GenBank/DDBJ databases">
        <authorList>
            <person name="Tran Van P."/>
        </authorList>
    </citation>
    <scope>NUCLEOTIDE SEQUENCE</scope>
</reference>
<evidence type="ECO:0000256" key="1">
    <source>
        <dbReference type="ARBA" id="ARBA00008839"/>
    </source>
</evidence>
<gene>
    <name evidence="3" type="ORF">TGEB3V08_LOCUS7286</name>
</gene>
<evidence type="ECO:0008006" key="4">
    <source>
        <dbReference type="Google" id="ProtNLM"/>
    </source>
</evidence>
<feature type="region of interest" description="Disordered" evidence="2">
    <location>
        <begin position="36"/>
        <end position="89"/>
    </location>
</feature>
<dbReference type="PANTHER" id="PTHR12353">
    <property type="entry name" value="DISKS LARGE-ASSOCIATED PROTEIN DAP SAP90/PSD-95-ASSOCIATED PROTEIN"/>
    <property type="match status" value="1"/>
</dbReference>
<protein>
    <recommendedName>
        <fullName evidence="4">Disks large-associated protein 5</fullName>
    </recommendedName>
</protein>
<feature type="compositionally biased region" description="Basic residues" evidence="2">
    <location>
        <begin position="163"/>
        <end position="174"/>
    </location>
</feature>
<dbReference type="GO" id="GO:0023052">
    <property type="term" value="P:signaling"/>
    <property type="evidence" value="ECO:0007669"/>
    <property type="project" value="InterPro"/>
</dbReference>
<feature type="compositionally biased region" description="Polar residues" evidence="2">
    <location>
        <begin position="405"/>
        <end position="420"/>
    </location>
</feature>
<organism evidence="3">
    <name type="scientific">Timema genevievae</name>
    <name type="common">Walking stick</name>
    <dbReference type="NCBI Taxonomy" id="629358"/>
    <lineage>
        <taxon>Eukaryota</taxon>
        <taxon>Metazoa</taxon>
        <taxon>Ecdysozoa</taxon>
        <taxon>Arthropoda</taxon>
        <taxon>Hexapoda</taxon>
        <taxon>Insecta</taxon>
        <taxon>Pterygota</taxon>
        <taxon>Neoptera</taxon>
        <taxon>Polyneoptera</taxon>
        <taxon>Phasmatodea</taxon>
        <taxon>Timematodea</taxon>
        <taxon>Timematoidea</taxon>
        <taxon>Timematidae</taxon>
        <taxon>Timema</taxon>
    </lineage>
</organism>